<dbReference type="EMBL" id="UGUY01000001">
    <property type="protein sequence ID" value="SUD68499.1"/>
    <property type="molecule type" value="Genomic_DNA"/>
</dbReference>
<dbReference type="RefSeq" id="WP_148708300.1">
    <property type="nucleotide sequence ID" value="NZ_UGUY01000001.1"/>
</dbReference>
<sequence>MVISDLISPITYEERIVVFFDVLGWKSHISNAGNDPVKIGQLALIPKLLKSSPLLQATGSGEAKITSFSDCCVISLPYREEFLPQIIYGLSNIFIGSAICGFLLRAGVTIGQLHHQEDIVFGPALNKAYQLESKGVYPRIILDDAIPELNHLDIIPDMLDNDSLGLFVDPYKLSFAKSKHLIKTSFQKEDFLGVATDNGVTIYTLLLLRLEEILAKTEKEEHRTRANWVYARVRQQIKAILGG</sequence>
<evidence type="ECO:0008006" key="3">
    <source>
        <dbReference type="Google" id="ProtNLM"/>
    </source>
</evidence>
<reference evidence="1 2" key="1">
    <citation type="submission" date="2018-06" db="EMBL/GenBank/DDBJ databases">
        <authorList>
            <consortium name="Pathogen Informatics"/>
            <person name="Doyle S."/>
        </authorList>
    </citation>
    <scope>NUCLEOTIDE SEQUENCE [LARGE SCALE GENOMIC DNA]</scope>
    <source>
        <strain evidence="1 2">NCTC7914</strain>
    </source>
</reference>
<evidence type="ECO:0000313" key="2">
    <source>
        <dbReference type="Proteomes" id="UP000254602"/>
    </source>
</evidence>
<protein>
    <recommendedName>
        <fullName evidence="3">Guanylate cyclase domain-containing protein</fullName>
    </recommendedName>
</protein>
<organism evidence="1 2">
    <name type="scientific">Pseudomonas putida</name>
    <name type="common">Arthrobacter siderocapsulatus</name>
    <dbReference type="NCBI Taxonomy" id="303"/>
    <lineage>
        <taxon>Bacteria</taxon>
        <taxon>Pseudomonadati</taxon>
        <taxon>Pseudomonadota</taxon>
        <taxon>Gammaproteobacteria</taxon>
        <taxon>Pseudomonadales</taxon>
        <taxon>Pseudomonadaceae</taxon>
        <taxon>Pseudomonas</taxon>
    </lineage>
</organism>
<name>A0A379KLS6_PSEPU</name>
<proteinExistence type="predicted"/>
<dbReference type="Proteomes" id="UP000254602">
    <property type="component" value="Unassembled WGS sequence"/>
</dbReference>
<evidence type="ECO:0000313" key="1">
    <source>
        <dbReference type="EMBL" id="SUD68499.1"/>
    </source>
</evidence>
<gene>
    <name evidence="1" type="ORF">NCTC7914_02637</name>
</gene>
<dbReference type="AlphaFoldDB" id="A0A379KLS6"/>
<accession>A0A379KLS6</accession>